<evidence type="ECO:0000313" key="6">
    <source>
        <dbReference type="EMBL" id="KAF2903895.1"/>
    </source>
</evidence>
<gene>
    <name evidence="6" type="ORF">ILUMI_02275</name>
</gene>
<dbReference type="Pfam" id="PF01168">
    <property type="entry name" value="Ala_racemase_N"/>
    <property type="match status" value="1"/>
</dbReference>
<evidence type="ECO:0000259" key="5">
    <source>
        <dbReference type="Pfam" id="PF01168"/>
    </source>
</evidence>
<comment type="cofactor">
    <cofactor evidence="3">
        <name>pyridoxal 5'-phosphate</name>
        <dbReference type="ChEBI" id="CHEBI:597326"/>
    </cofactor>
</comment>
<protein>
    <recommendedName>
        <fullName evidence="2">Pyridoxal phosphate homeostasis protein</fullName>
        <shortName evidence="2">PLP homeostasis protein</shortName>
    </recommendedName>
</protein>
<proteinExistence type="inferred from homology"/>
<sequence>MLRKMGEVDIKLGLKTVLSKIEQASQKRIPELQCIKPRLVAVSKTHPNNFIIEAYEGGQRHFGENYVQELVEKANNQEILERCKDIKWHYIGHLQSNKINKVLSIPNLFVIETVDSKKLATALNQKWPEFGPPDSKLRVMLQVNTSGEEAKSGISPNEIVNLTKYVYEDCTNLELDGIMTIGRFGYNPEDGPNPDFLCLKQCRDEICQILGVDWKKINLSMGMSTDYEQAIEMGSTNVRVGSSIFGYRPQKA</sequence>
<comment type="caution">
    <text evidence="6">The sequence shown here is derived from an EMBL/GenBank/DDBJ whole genome shotgun (WGS) entry which is preliminary data.</text>
</comment>
<keyword evidence="7" id="KW-1185">Reference proteome</keyword>
<comment type="similarity">
    <text evidence="2 4">Belongs to the pyridoxal phosphate-binding protein YggS/PROSC family.</text>
</comment>
<organism evidence="6 7">
    <name type="scientific">Ignelater luminosus</name>
    <name type="common">Cucubano</name>
    <name type="synonym">Pyrophorus luminosus</name>
    <dbReference type="NCBI Taxonomy" id="2038154"/>
    <lineage>
        <taxon>Eukaryota</taxon>
        <taxon>Metazoa</taxon>
        <taxon>Ecdysozoa</taxon>
        <taxon>Arthropoda</taxon>
        <taxon>Hexapoda</taxon>
        <taxon>Insecta</taxon>
        <taxon>Pterygota</taxon>
        <taxon>Neoptera</taxon>
        <taxon>Endopterygota</taxon>
        <taxon>Coleoptera</taxon>
        <taxon>Polyphaga</taxon>
        <taxon>Elateriformia</taxon>
        <taxon>Elateroidea</taxon>
        <taxon>Elateridae</taxon>
        <taxon>Agrypninae</taxon>
        <taxon>Pyrophorini</taxon>
        <taxon>Ignelater</taxon>
    </lineage>
</organism>
<name>A0A8K0DP26_IGNLU</name>
<dbReference type="PANTHER" id="PTHR10146">
    <property type="entry name" value="PROLINE SYNTHETASE CO-TRANSCRIBED BACTERIAL HOMOLOG PROTEIN"/>
    <property type="match status" value="1"/>
</dbReference>
<dbReference type="PANTHER" id="PTHR10146:SF14">
    <property type="entry name" value="PYRIDOXAL PHOSPHATE HOMEOSTASIS PROTEIN"/>
    <property type="match status" value="1"/>
</dbReference>
<dbReference type="CDD" id="cd06822">
    <property type="entry name" value="PLPDE_III_YBL036c_euk"/>
    <property type="match status" value="1"/>
</dbReference>
<dbReference type="InterPro" id="IPR011078">
    <property type="entry name" value="PyrdxlP_homeostasis"/>
</dbReference>
<dbReference type="FunFam" id="3.20.20.10:FF:000007">
    <property type="entry name" value="Pyridoxal phosphate homeostasis protein"/>
    <property type="match status" value="1"/>
</dbReference>
<dbReference type="OrthoDB" id="10264196at2759"/>
<comment type="function">
    <text evidence="2">Pyridoxal 5'-phosphate (PLP)-binding protein, which may be involved in intracellular homeostatic regulation of pyridoxal 5'-phosphate (PLP), the active form of vitamin B6.</text>
</comment>
<reference evidence="6" key="1">
    <citation type="submission" date="2019-08" db="EMBL/GenBank/DDBJ databases">
        <title>The genome of the North American firefly Photinus pyralis.</title>
        <authorList>
            <consortium name="Photinus pyralis genome working group"/>
            <person name="Fallon T.R."/>
            <person name="Sander Lower S.E."/>
            <person name="Weng J.-K."/>
        </authorList>
    </citation>
    <scope>NUCLEOTIDE SEQUENCE</scope>
    <source>
        <strain evidence="6">TRF0915ILg1</strain>
        <tissue evidence="6">Whole body</tissue>
    </source>
</reference>
<dbReference type="Proteomes" id="UP000801492">
    <property type="component" value="Unassembled WGS sequence"/>
</dbReference>
<feature type="domain" description="Alanine racemase N-terminal" evidence="5">
    <location>
        <begin position="36"/>
        <end position="249"/>
    </location>
</feature>
<evidence type="ECO:0000256" key="1">
    <source>
        <dbReference type="ARBA" id="ARBA00022898"/>
    </source>
</evidence>
<dbReference type="NCBIfam" id="TIGR00044">
    <property type="entry name" value="YggS family pyridoxal phosphate-dependent enzyme"/>
    <property type="match status" value="1"/>
</dbReference>
<dbReference type="AlphaFoldDB" id="A0A8K0DP26"/>
<dbReference type="EMBL" id="VTPC01000909">
    <property type="protein sequence ID" value="KAF2903895.1"/>
    <property type="molecule type" value="Genomic_DNA"/>
</dbReference>
<evidence type="ECO:0000256" key="3">
    <source>
        <dbReference type="PIRSR" id="PIRSR004848-1"/>
    </source>
</evidence>
<dbReference type="PIRSF" id="PIRSF004848">
    <property type="entry name" value="YBL036c_PLPDEIII"/>
    <property type="match status" value="1"/>
</dbReference>
<dbReference type="Gene3D" id="3.20.20.10">
    <property type="entry name" value="Alanine racemase"/>
    <property type="match status" value="1"/>
</dbReference>
<dbReference type="HAMAP" id="MF_02087">
    <property type="entry name" value="PLP_homeostasis"/>
    <property type="match status" value="1"/>
</dbReference>
<dbReference type="GO" id="GO:0030170">
    <property type="term" value="F:pyridoxal phosphate binding"/>
    <property type="evidence" value="ECO:0007669"/>
    <property type="project" value="UniProtKB-UniRule"/>
</dbReference>
<keyword evidence="1 2" id="KW-0663">Pyridoxal phosphate</keyword>
<evidence type="ECO:0000256" key="2">
    <source>
        <dbReference type="HAMAP-Rule" id="MF_03225"/>
    </source>
</evidence>
<dbReference type="InterPro" id="IPR001608">
    <property type="entry name" value="Ala_racemase_N"/>
</dbReference>
<feature type="modified residue" description="N6-(pyridoxal phosphate)lysine" evidence="2 3">
    <location>
        <position position="44"/>
    </location>
</feature>
<accession>A0A8K0DP26</accession>
<evidence type="ECO:0000313" key="7">
    <source>
        <dbReference type="Proteomes" id="UP000801492"/>
    </source>
</evidence>
<dbReference type="InterPro" id="IPR029066">
    <property type="entry name" value="PLP-binding_barrel"/>
</dbReference>
<evidence type="ECO:0000256" key="4">
    <source>
        <dbReference type="RuleBase" id="RU004514"/>
    </source>
</evidence>
<dbReference type="SUPFAM" id="SSF51419">
    <property type="entry name" value="PLP-binding barrel"/>
    <property type="match status" value="1"/>
</dbReference>